<reference evidence="14 15" key="1">
    <citation type="submission" date="2019-03" db="EMBL/GenBank/DDBJ databases">
        <title>Genomic Encyclopedia of Type Strains, Phase IV (KMG-IV): sequencing the most valuable type-strain genomes for metagenomic binning, comparative biology and taxonomic classification.</title>
        <authorList>
            <person name="Goeker M."/>
        </authorList>
    </citation>
    <scope>NUCLEOTIDE SEQUENCE [LARGE SCALE GENOMIC DNA]</scope>
    <source>
        <strain evidence="14 15">DSM 23344</strain>
    </source>
</reference>
<organism evidence="14 15">
    <name type="scientific">Chromatocurvus halotolerans</name>
    <dbReference type="NCBI Taxonomy" id="1132028"/>
    <lineage>
        <taxon>Bacteria</taxon>
        <taxon>Pseudomonadati</taxon>
        <taxon>Pseudomonadota</taxon>
        <taxon>Gammaproteobacteria</taxon>
        <taxon>Cellvibrionales</taxon>
        <taxon>Halieaceae</taxon>
        <taxon>Chromatocurvus</taxon>
    </lineage>
</organism>
<dbReference type="PROSITE" id="PS01096">
    <property type="entry name" value="PPIC_PPIASE_1"/>
    <property type="match status" value="1"/>
</dbReference>
<dbReference type="SUPFAM" id="SSF54534">
    <property type="entry name" value="FKBP-like"/>
    <property type="match status" value="1"/>
</dbReference>
<feature type="transmembrane region" description="Helical" evidence="12">
    <location>
        <begin position="12"/>
        <end position="30"/>
    </location>
</feature>
<keyword evidence="6 12" id="KW-0472">Membrane</keyword>
<evidence type="ECO:0000256" key="12">
    <source>
        <dbReference type="SAM" id="Phobius"/>
    </source>
</evidence>
<comment type="subcellular location">
    <subcellularLocation>
        <location evidence="1">Cell inner membrane</location>
        <topology evidence="1">Single-pass type II membrane protein</topology>
        <orientation evidence="1">Periplasmic side</orientation>
    </subcellularLocation>
</comment>
<evidence type="ECO:0000256" key="9">
    <source>
        <dbReference type="ARBA" id="ARBA00040743"/>
    </source>
</evidence>
<keyword evidence="11" id="KW-0697">Rotamase</keyword>
<keyword evidence="11 14" id="KW-0413">Isomerase</keyword>
<evidence type="ECO:0000256" key="5">
    <source>
        <dbReference type="ARBA" id="ARBA00022989"/>
    </source>
</evidence>
<keyword evidence="2" id="KW-1003">Cell membrane</keyword>
<evidence type="ECO:0000256" key="7">
    <source>
        <dbReference type="ARBA" id="ARBA00023186"/>
    </source>
</evidence>
<dbReference type="PANTHER" id="PTHR47529:SF1">
    <property type="entry name" value="PERIPLASMIC CHAPERONE PPID"/>
    <property type="match status" value="1"/>
</dbReference>
<evidence type="ECO:0000256" key="2">
    <source>
        <dbReference type="ARBA" id="ARBA00022475"/>
    </source>
</evidence>
<dbReference type="GO" id="GO:0005886">
    <property type="term" value="C:plasma membrane"/>
    <property type="evidence" value="ECO:0007669"/>
    <property type="project" value="UniProtKB-SubCell"/>
</dbReference>
<evidence type="ECO:0000256" key="11">
    <source>
        <dbReference type="PROSITE-ProRule" id="PRU00278"/>
    </source>
</evidence>
<dbReference type="Gene3D" id="6.10.140.970">
    <property type="match status" value="1"/>
</dbReference>
<comment type="caution">
    <text evidence="14">The sequence shown here is derived from an EMBL/GenBank/DDBJ whole genome shotgun (WGS) entry which is preliminary data.</text>
</comment>
<evidence type="ECO:0000256" key="4">
    <source>
        <dbReference type="ARBA" id="ARBA00022692"/>
    </source>
</evidence>
<gene>
    <name evidence="14" type="ORF">EV688_11736</name>
</gene>
<evidence type="ECO:0000259" key="13">
    <source>
        <dbReference type="PROSITE" id="PS50198"/>
    </source>
</evidence>
<dbReference type="Pfam" id="PF13624">
    <property type="entry name" value="SurA_N_3"/>
    <property type="match status" value="1"/>
</dbReference>
<evidence type="ECO:0000313" key="15">
    <source>
        <dbReference type="Proteomes" id="UP000294980"/>
    </source>
</evidence>
<comment type="similarity">
    <text evidence="8">Belongs to the PpiD chaperone family.</text>
</comment>
<dbReference type="InterPro" id="IPR046357">
    <property type="entry name" value="PPIase_dom_sf"/>
</dbReference>
<dbReference type="GO" id="GO:0003755">
    <property type="term" value="F:peptidyl-prolyl cis-trans isomerase activity"/>
    <property type="evidence" value="ECO:0007669"/>
    <property type="project" value="UniProtKB-KW"/>
</dbReference>
<dbReference type="InterPro" id="IPR052029">
    <property type="entry name" value="PpiD_chaperone"/>
</dbReference>
<dbReference type="Gene3D" id="1.10.4030.10">
    <property type="entry name" value="Porin chaperone SurA, peptide-binding domain"/>
    <property type="match status" value="1"/>
</dbReference>
<keyword evidence="3" id="KW-0997">Cell inner membrane</keyword>
<dbReference type="RefSeq" id="WP_117319212.1">
    <property type="nucleotide sequence ID" value="NZ_QQSW01000021.1"/>
</dbReference>
<evidence type="ECO:0000256" key="1">
    <source>
        <dbReference type="ARBA" id="ARBA00004382"/>
    </source>
</evidence>
<keyword evidence="7" id="KW-0143">Chaperone</keyword>
<dbReference type="OrthoDB" id="9812372at2"/>
<accession>A0A4R2KPF9</accession>
<dbReference type="Proteomes" id="UP000294980">
    <property type="component" value="Unassembled WGS sequence"/>
</dbReference>
<keyword evidence="4 12" id="KW-0812">Transmembrane</keyword>
<evidence type="ECO:0000256" key="3">
    <source>
        <dbReference type="ARBA" id="ARBA00022519"/>
    </source>
</evidence>
<keyword evidence="15" id="KW-1185">Reference proteome</keyword>
<protein>
    <recommendedName>
        <fullName evidence="9">Periplasmic chaperone PpiD</fullName>
    </recommendedName>
    <alternativeName>
        <fullName evidence="10">Periplasmic folding chaperone</fullName>
    </alternativeName>
</protein>
<dbReference type="InterPro" id="IPR023058">
    <property type="entry name" value="PPIase_PpiC_CS"/>
</dbReference>
<keyword evidence="5 12" id="KW-1133">Transmembrane helix</keyword>
<dbReference type="InterPro" id="IPR027304">
    <property type="entry name" value="Trigger_fact/SurA_dom_sf"/>
</dbReference>
<dbReference type="PROSITE" id="PS50198">
    <property type="entry name" value="PPIC_PPIASE_2"/>
    <property type="match status" value="1"/>
</dbReference>
<dbReference type="InterPro" id="IPR000297">
    <property type="entry name" value="PPIase_PpiC"/>
</dbReference>
<dbReference type="SUPFAM" id="SSF109998">
    <property type="entry name" value="Triger factor/SurA peptide-binding domain-like"/>
    <property type="match status" value="1"/>
</dbReference>
<evidence type="ECO:0000256" key="6">
    <source>
        <dbReference type="ARBA" id="ARBA00023136"/>
    </source>
</evidence>
<dbReference type="PANTHER" id="PTHR47529">
    <property type="entry name" value="PEPTIDYL-PROLYL CIS-TRANS ISOMERASE D"/>
    <property type="match status" value="1"/>
</dbReference>
<name>A0A4R2KPF9_9GAMM</name>
<sequence>MLQNIRANSKGTLAKIIIGLIVVSFSIFGIESLLVGGGSDAVAEVNGEELSPAEVQQTVNLQKRRLLSMLGDNADPALLDDERLVAQAIDGLIERKLLVQAARKQGLVVADSDVGAIIASMEQFQMDGQFSAPLYQNTLASAGYTPALFQRSLREDLLLAQLRAGLSASEFATPTELGASATVTAEQRDIRYIMLPLNAFNQIDQVSDDDIQAYYDANSDEFMSPESVDISFIELNADAFREPVSEKELREAFELAKQDAQYQTESRVAHILLEQGSDESESAFSTRIEEAQKAINDGMPFDEAAAMYSDDVGSADFGGDLGFTAGDTFPEPMEEAIAALEPGQISAPVETDAGIHLIKVVERRAGESIQFEDMRAELEQQIQSGDARRELLLAVEQLRDLVFNAEDLSGPAEEMDLEVETADNVLRGNQEGIFGDPALQSAIFSEDVLEFRHNSEVVEMDSDRFIVVHVDDYSAPEALPLEQVRERIASRIAAERARELSSREARAIIARLEAGETMEQVAQDLDYEWQVELGTTRSSGRLPAVVSQRGFALPGPQGQPLRDSARADNGDLYVVELSRVKPGQLAALDTEQRTRLADRIAGEYAGMVQRQFEKRLRDQAEVTVY</sequence>
<dbReference type="Pfam" id="PF00639">
    <property type="entry name" value="Rotamase"/>
    <property type="match status" value="1"/>
</dbReference>
<proteinExistence type="inferred from homology"/>
<feature type="domain" description="PpiC" evidence="13">
    <location>
        <begin position="263"/>
        <end position="362"/>
    </location>
</feature>
<dbReference type="AlphaFoldDB" id="A0A4R2KPF9"/>
<evidence type="ECO:0000313" key="14">
    <source>
        <dbReference type="EMBL" id="TCO72746.1"/>
    </source>
</evidence>
<evidence type="ECO:0000256" key="8">
    <source>
        <dbReference type="ARBA" id="ARBA00038408"/>
    </source>
</evidence>
<dbReference type="Gene3D" id="3.10.50.40">
    <property type="match status" value="1"/>
</dbReference>
<dbReference type="EMBL" id="SLWX01000017">
    <property type="protein sequence ID" value="TCO72746.1"/>
    <property type="molecule type" value="Genomic_DNA"/>
</dbReference>
<evidence type="ECO:0000256" key="10">
    <source>
        <dbReference type="ARBA" id="ARBA00042775"/>
    </source>
</evidence>